<reference evidence="2 3" key="1">
    <citation type="submission" date="2016-04" db="EMBL/GenBank/DDBJ databases">
        <title>A degradative enzymes factory behind the ericoid mycorrhizal symbiosis.</title>
        <authorList>
            <consortium name="DOE Joint Genome Institute"/>
            <person name="Martino E."/>
            <person name="Morin E."/>
            <person name="Grelet G."/>
            <person name="Kuo A."/>
            <person name="Kohler A."/>
            <person name="Daghino S."/>
            <person name="Barry K."/>
            <person name="Choi C."/>
            <person name="Cichocki N."/>
            <person name="Clum A."/>
            <person name="Copeland A."/>
            <person name="Hainaut M."/>
            <person name="Haridas S."/>
            <person name="Labutti K."/>
            <person name="Lindquist E."/>
            <person name="Lipzen A."/>
            <person name="Khouja H.-R."/>
            <person name="Murat C."/>
            <person name="Ohm R."/>
            <person name="Olson A."/>
            <person name="Spatafora J."/>
            <person name="Veneault-Fourrey C."/>
            <person name="Henrissat B."/>
            <person name="Grigoriev I."/>
            <person name="Martin F."/>
            <person name="Perotto S."/>
        </authorList>
    </citation>
    <scope>NUCLEOTIDE SEQUENCE [LARGE SCALE GENOMIC DNA]</scope>
    <source>
        <strain evidence="2 3">E</strain>
    </source>
</reference>
<keyword evidence="3" id="KW-1185">Reference proteome</keyword>
<proteinExistence type="predicted"/>
<evidence type="ECO:0000313" key="3">
    <source>
        <dbReference type="Proteomes" id="UP000235371"/>
    </source>
</evidence>
<dbReference type="InParanoid" id="A0A2J6STP8"/>
<gene>
    <name evidence="2" type="ORF">K444DRAFT_618590</name>
</gene>
<protein>
    <submittedName>
        <fullName evidence="2">Uncharacterized protein</fullName>
    </submittedName>
</protein>
<accession>A0A2J6STP8</accession>
<dbReference type="RefSeq" id="XP_024731036.1">
    <property type="nucleotide sequence ID" value="XM_024881353.1"/>
</dbReference>
<dbReference type="GeneID" id="36589430"/>
<dbReference type="AlphaFoldDB" id="A0A2J6STP8"/>
<organism evidence="2 3">
    <name type="scientific">Hyaloscypha bicolor E</name>
    <dbReference type="NCBI Taxonomy" id="1095630"/>
    <lineage>
        <taxon>Eukaryota</taxon>
        <taxon>Fungi</taxon>
        <taxon>Dikarya</taxon>
        <taxon>Ascomycota</taxon>
        <taxon>Pezizomycotina</taxon>
        <taxon>Leotiomycetes</taxon>
        <taxon>Helotiales</taxon>
        <taxon>Hyaloscyphaceae</taxon>
        <taxon>Hyaloscypha</taxon>
        <taxon>Hyaloscypha bicolor</taxon>
    </lineage>
</organism>
<name>A0A2J6STP8_9HELO</name>
<dbReference type="OrthoDB" id="3540935at2759"/>
<feature type="compositionally biased region" description="Basic residues" evidence="1">
    <location>
        <begin position="1"/>
        <end position="19"/>
    </location>
</feature>
<dbReference type="EMBL" id="KZ613866">
    <property type="protein sequence ID" value="PMD54132.1"/>
    <property type="molecule type" value="Genomic_DNA"/>
</dbReference>
<evidence type="ECO:0000256" key="1">
    <source>
        <dbReference type="SAM" id="MobiDB-lite"/>
    </source>
</evidence>
<feature type="region of interest" description="Disordered" evidence="1">
    <location>
        <begin position="1"/>
        <end position="86"/>
    </location>
</feature>
<sequence>MSSKNRASKTNHQNSKKHAERNASLSSKQQISVSGPRSSHSHKQQAESSSLRRPTDSTAAQTSSSRMSYPSNATSTSGFTTDVPGQFTHTETDLLEVSAWTHPYPRQSSPHYQTSDTSYPSYDSTQTSATCQSHASMMGSGCEAAWSGSGHGFAPLERWLGEHAREGGALALQLGLQLHADCTCTGMQDRAITDELSDI</sequence>
<dbReference type="Proteomes" id="UP000235371">
    <property type="component" value="Unassembled WGS sequence"/>
</dbReference>
<feature type="compositionally biased region" description="Polar residues" evidence="1">
    <location>
        <begin position="46"/>
        <end position="80"/>
    </location>
</feature>
<evidence type="ECO:0000313" key="2">
    <source>
        <dbReference type="EMBL" id="PMD54132.1"/>
    </source>
</evidence>
<feature type="compositionally biased region" description="Polar residues" evidence="1">
    <location>
        <begin position="23"/>
        <end position="38"/>
    </location>
</feature>